<evidence type="ECO:0008006" key="2">
    <source>
        <dbReference type="Google" id="ProtNLM"/>
    </source>
</evidence>
<name>U9UC52_RHIID</name>
<organism evidence="1">
    <name type="scientific">Rhizophagus irregularis (strain DAOM 181602 / DAOM 197198 / MUCL 43194)</name>
    <name type="common">Arbuscular mycorrhizal fungus</name>
    <name type="synonym">Glomus intraradices</name>
    <dbReference type="NCBI Taxonomy" id="747089"/>
    <lineage>
        <taxon>Eukaryota</taxon>
        <taxon>Fungi</taxon>
        <taxon>Fungi incertae sedis</taxon>
        <taxon>Mucoromycota</taxon>
        <taxon>Glomeromycotina</taxon>
        <taxon>Glomeromycetes</taxon>
        <taxon>Glomerales</taxon>
        <taxon>Glomeraceae</taxon>
        <taxon>Rhizophagus</taxon>
    </lineage>
</organism>
<protein>
    <recommendedName>
        <fullName evidence="2">F-box domain-containing protein</fullName>
    </recommendedName>
</protein>
<proteinExistence type="predicted"/>
<reference evidence="1" key="1">
    <citation type="submission" date="2013-07" db="EMBL/GenBank/DDBJ databases">
        <title>The genome of an arbuscular mycorrhizal fungus provides insights into the evolution of the oldest plant symbiosis.</title>
        <authorList>
            <consortium name="DOE Joint Genome Institute"/>
            <person name="Tisserant E."/>
            <person name="Malbreil M."/>
            <person name="Kuo A."/>
            <person name="Kohler A."/>
            <person name="Symeonidi A."/>
            <person name="Balestrini R."/>
            <person name="Charron P."/>
            <person name="Duensing N."/>
            <person name="Frei-dit-Frey N."/>
            <person name="Gianinazzi-Pearson V."/>
            <person name="Gilbert B."/>
            <person name="Handa Y."/>
            <person name="Hijri M."/>
            <person name="Kaul R."/>
            <person name="Kawaguchi M."/>
            <person name="Krajinski F."/>
            <person name="Lammers P."/>
            <person name="Lapierre D."/>
            <person name="Masclaux F.G."/>
            <person name="Murat C."/>
            <person name="Morin E."/>
            <person name="Ndikumana S."/>
            <person name="Pagni M."/>
            <person name="Petitpierre D."/>
            <person name="Requena N."/>
            <person name="Rosikiewicz P."/>
            <person name="Riley R."/>
            <person name="Saito K."/>
            <person name="San Clemente H."/>
            <person name="Shapiro H."/>
            <person name="van Tuinen D."/>
            <person name="Becard G."/>
            <person name="Bonfante P."/>
            <person name="Paszkowski U."/>
            <person name="Shachar-Hill Y."/>
            <person name="Young J.P."/>
            <person name="Sanders I.R."/>
            <person name="Henrissat B."/>
            <person name="Rensing S.A."/>
            <person name="Grigoriev I.V."/>
            <person name="Corradi N."/>
            <person name="Roux C."/>
            <person name="Martin F."/>
        </authorList>
    </citation>
    <scope>NUCLEOTIDE SEQUENCE</scope>
    <source>
        <strain evidence="1">DAOM 197198</strain>
    </source>
</reference>
<evidence type="ECO:0000313" key="1">
    <source>
        <dbReference type="EMBL" id="ESA17267.1"/>
    </source>
</evidence>
<dbReference type="VEuPathDB" id="FungiDB:RhiirFUN_000300"/>
<dbReference type="InterPro" id="IPR036047">
    <property type="entry name" value="F-box-like_dom_sf"/>
</dbReference>
<dbReference type="SUPFAM" id="SSF81383">
    <property type="entry name" value="F-box domain"/>
    <property type="match status" value="1"/>
</dbReference>
<accession>U9UC52</accession>
<dbReference type="EMBL" id="KI280347">
    <property type="protein sequence ID" value="ESA17267.1"/>
    <property type="molecule type" value="Genomic_DNA"/>
</dbReference>
<dbReference type="HOGENOM" id="CLU_1185562_0_0_1"/>
<sequence>MPLSPLPEENFNNILSFLNRSTLHKCLFVNRYFCKLSIPIIWRNPFGNSCTNGLLINTLLKCLNEDEISSLIPYGININHQTPLFEYETFVRKFDHCYCVIRILSWLPPMVDQYFIIQKLIDVIYHMLMRARSNMKEFVIFLDHESYNLPDISNVTTYSSGIANLKYLEVEIMYDIRWQNTIKFLSILSKVCNGIVKFKLWILQTNKEIITPILDIIKSQPINNMSTYMYKNSY</sequence>
<gene>
    <name evidence="1" type="ORF">GLOINDRAFT_21972</name>
</gene>
<dbReference type="AlphaFoldDB" id="U9UC52"/>